<evidence type="ECO:0000313" key="1">
    <source>
        <dbReference type="EMBL" id="KAG7045551.1"/>
    </source>
</evidence>
<protein>
    <submittedName>
        <fullName evidence="1">Uncharacterized protein</fullName>
    </submittedName>
</protein>
<gene>
    <name evidence="1" type="ORF">JMJ77_009632</name>
</gene>
<sequence>MAVSLTRNETGELQLSVMPWLVLWAGVEDNFDVVVVDLGFNGAENPHRAEVWMGRHRPVWCPSSS</sequence>
<keyword evidence="2" id="KW-1185">Reference proteome</keyword>
<comment type="caution">
    <text evidence="1">The sequence shown here is derived from an EMBL/GenBank/DDBJ whole genome shotgun (WGS) entry which is preliminary data.</text>
</comment>
<accession>A0A9P7U814</accession>
<evidence type="ECO:0000313" key="2">
    <source>
        <dbReference type="Proteomes" id="UP000699042"/>
    </source>
</evidence>
<organism evidence="1 2">
    <name type="scientific">Colletotrichum scovillei</name>
    <dbReference type="NCBI Taxonomy" id="1209932"/>
    <lineage>
        <taxon>Eukaryota</taxon>
        <taxon>Fungi</taxon>
        <taxon>Dikarya</taxon>
        <taxon>Ascomycota</taxon>
        <taxon>Pezizomycotina</taxon>
        <taxon>Sordariomycetes</taxon>
        <taxon>Hypocreomycetidae</taxon>
        <taxon>Glomerellales</taxon>
        <taxon>Glomerellaceae</taxon>
        <taxon>Colletotrichum</taxon>
        <taxon>Colletotrichum acutatum species complex</taxon>
    </lineage>
</organism>
<proteinExistence type="predicted"/>
<dbReference type="EMBL" id="JAESDN010000009">
    <property type="protein sequence ID" value="KAG7045551.1"/>
    <property type="molecule type" value="Genomic_DNA"/>
</dbReference>
<dbReference type="Proteomes" id="UP000699042">
    <property type="component" value="Unassembled WGS sequence"/>
</dbReference>
<dbReference type="AlphaFoldDB" id="A0A9P7U814"/>
<name>A0A9P7U814_9PEZI</name>
<reference evidence="1" key="1">
    <citation type="submission" date="2021-05" db="EMBL/GenBank/DDBJ databases">
        <title>Comparative genomics of three Colletotrichum scovillei strains and genetic complementation revealed genes involved fungal growth and virulence on chili pepper.</title>
        <authorList>
            <person name="Hsieh D.-K."/>
            <person name="Chuang S.-C."/>
            <person name="Chen C.-Y."/>
            <person name="Chao Y.-T."/>
            <person name="Lu M.-Y.J."/>
            <person name="Lee M.-H."/>
            <person name="Shih M.-C."/>
        </authorList>
    </citation>
    <scope>NUCLEOTIDE SEQUENCE</scope>
    <source>
        <strain evidence="1">Coll-153</strain>
    </source>
</reference>